<accession>I4EG59</accession>
<proteinExistence type="predicted"/>
<comment type="caution">
    <text evidence="5">The sequence shown here is derived from an EMBL/GenBank/DDBJ whole genome shotgun (WGS) entry which is preliminary data.</text>
</comment>
<dbReference type="GO" id="GO:0003677">
    <property type="term" value="F:DNA binding"/>
    <property type="evidence" value="ECO:0007669"/>
    <property type="project" value="UniProtKB-KW"/>
</dbReference>
<keyword evidence="1" id="KW-0805">Transcription regulation</keyword>
<dbReference type="InterPro" id="IPR036388">
    <property type="entry name" value="WH-like_DNA-bd_sf"/>
</dbReference>
<keyword evidence="3" id="KW-0804">Transcription</keyword>
<dbReference type="AlphaFoldDB" id="I4EG59"/>
<dbReference type="RefSeq" id="WP_008477162.1">
    <property type="nucleotide sequence ID" value="NZ_CAGS01000175.1"/>
</dbReference>
<evidence type="ECO:0000256" key="2">
    <source>
        <dbReference type="ARBA" id="ARBA00023125"/>
    </source>
</evidence>
<gene>
    <name evidence="5" type="ORF">NITHO_2560005</name>
</gene>
<keyword evidence="6" id="KW-1185">Reference proteome</keyword>
<dbReference type="SMART" id="SM00347">
    <property type="entry name" value="HTH_MARR"/>
    <property type="match status" value="1"/>
</dbReference>
<dbReference type="Gene3D" id="1.10.10.10">
    <property type="entry name" value="Winged helix-like DNA-binding domain superfamily/Winged helix DNA-binding domain"/>
    <property type="match status" value="1"/>
</dbReference>
<dbReference type="EMBL" id="CAGS01000175">
    <property type="protein sequence ID" value="CCF83671.1"/>
    <property type="molecule type" value="Genomic_DNA"/>
</dbReference>
<evidence type="ECO:0000259" key="4">
    <source>
        <dbReference type="PROSITE" id="PS50995"/>
    </source>
</evidence>
<dbReference type="PRINTS" id="PR00598">
    <property type="entry name" value="HTHMARR"/>
</dbReference>
<dbReference type="PROSITE" id="PS50995">
    <property type="entry name" value="HTH_MARR_2"/>
    <property type="match status" value="1"/>
</dbReference>
<reference evidence="5 6" key="1">
    <citation type="journal article" date="2012" name="ISME J.">
        <title>Nitrification expanded: discovery, physiology and genomics of a nitrite-oxidizing bacterium from the phylum Chloroflexi.</title>
        <authorList>
            <person name="Sorokin D.Y."/>
            <person name="Lucker S."/>
            <person name="Vejmelkova D."/>
            <person name="Kostrikina N.A."/>
            <person name="Kleerebezem R."/>
            <person name="Rijpstra W.I."/>
            <person name="Damste J.S."/>
            <person name="Le Paslier D."/>
            <person name="Muyzer G."/>
            <person name="Wagner M."/>
            <person name="van Loosdrecht M.C."/>
            <person name="Daims H."/>
        </authorList>
    </citation>
    <scope>NUCLEOTIDE SEQUENCE [LARGE SCALE GENOMIC DNA]</scope>
    <source>
        <strain evidence="6">none</strain>
    </source>
</reference>
<dbReference type="PANTHER" id="PTHR42756">
    <property type="entry name" value="TRANSCRIPTIONAL REGULATOR, MARR"/>
    <property type="match status" value="1"/>
</dbReference>
<evidence type="ECO:0000313" key="5">
    <source>
        <dbReference type="EMBL" id="CCF83671.1"/>
    </source>
</evidence>
<keyword evidence="2" id="KW-0238">DNA-binding</keyword>
<evidence type="ECO:0000313" key="6">
    <source>
        <dbReference type="Proteomes" id="UP000004221"/>
    </source>
</evidence>
<evidence type="ECO:0000256" key="3">
    <source>
        <dbReference type="ARBA" id="ARBA00023163"/>
    </source>
</evidence>
<dbReference type="SUPFAM" id="SSF46785">
    <property type="entry name" value="Winged helix' DNA-binding domain"/>
    <property type="match status" value="1"/>
</dbReference>
<dbReference type="OrthoDB" id="158803at2"/>
<dbReference type="Proteomes" id="UP000004221">
    <property type="component" value="Unassembled WGS sequence"/>
</dbReference>
<sequence>MDEQTTRMDQSGVRRTPVLAWMRLARVFQKVHHASTEQLSAWNLSLAQFDVLAQVGAAEGSTQQELAERLLVTKGNVSQLLTKMERAGLIIRRREGRVRRIYLTDGGRQLFDTVVPRHEDFIAGKFARLSPEEQSQLLGLLRKLDRALEDQHEPVRRVAKVRPPSDADDDR</sequence>
<evidence type="ECO:0000256" key="1">
    <source>
        <dbReference type="ARBA" id="ARBA00023015"/>
    </source>
</evidence>
<dbReference type="InterPro" id="IPR000835">
    <property type="entry name" value="HTH_MarR-typ"/>
</dbReference>
<dbReference type="GO" id="GO:0003700">
    <property type="term" value="F:DNA-binding transcription factor activity"/>
    <property type="evidence" value="ECO:0007669"/>
    <property type="project" value="InterPro"/>
</dbReference>
<protein>
    <submittedName>
        <fullName evidence="5">Transcriptional regulator, MarR family (Modular protein)</fullName>
    </submittedName>
</protein>
<organism evidence="5 6">
    <name type="scientific">Nitrolancea hollandica Lb</name>
    <dbReference type="NCBI Taxonomy" id="1129897"/>
    <lineage>
        <taxon>Bacteria</taxon>
        <taxon>Pseudomonadati</taxon>
        <taxon>Thermomicrobiota</taxon>
        <taxon>Thermomicrobia</taxon>
        <taxon>Sphaerobacterales</taxon>
        <taxon>Sphaerobacterineae</taxon>
        <taxon>Sphaerobacteraceae</taxon>
        <taxon>Nitrolancea</taxon>
    </lineage>
</organism>
<dbReference type="InterPro" id="IPR036390">
    <property type="entry name" value="WH_DNA-bd_sf"/>
</dbReference>
<dbReference type="PANTHER" id="PTHR42756:SF1">
    <property type="entry name" value="TRANSCRIPTIONAL REPRESSOR OF EMRAB OPERON"/>
    <property type="match status" value="1"/>
</dbReference>
<name>I4EG59_9BACT</name>
<dbReference type="Pfam" id="PF12802">
    <property type="entry name" value="MarR_2"/>
    <property type="match status" value="1"/>
</dbReference>
<feature type="domain" description="HTH marR-type" evidence="4">
    <location>
        <begin position="17"/>
        <end position="146"/>
    </location>
</feature>